<dbReference type="EMBL" id="KE343351">
    <property type="protein sequence ID" value="EXB24808.1"/>
    <property type="molecule type" value="Genomic_DNA"/>
</dbReference>
<sequence>MVRVKQTEKRHRVVAKQPLMANIARARILQSTELDTNRCTRLNLTQVTHSIMSSPRKQTRGERLLLDAAHDRGITAEMVEEEEAAEARDSIESRFVCLVISLALRMTINIQANSCCTSSFGKLKSIRIKKCGSDDTRHSDPILHGGIHDDHGDKLCSGARRREIEDSEGEHSSKVVRISAVARKYVLVIRRKSSRKRSPDMTVDDSSSYHDHQQPGGAAAQLGGD</sequence>
<accession>W9QLI5</accession>
<evidence type="ECO:0000313" key="2">
    <source>
        <dbReference type="EMBL" id="EXB24808.1"/>
    </source>
</evidence>
<reference evidence="3" key="1">
    <citation type="submission" date="2013-01" db="EMBL/GenBank/DDBJ databases">
        <title>Draft Genome Sequence of a Mulberry Tree, Morus notabilis C.K. Schneid.</title>
        <authorList>
            <person name="He N."/>
            <person name="Zhao S."/>
        </authorList>
    </citation>
    <scope>NUCLEOTIDE SEQUENCE</scope>
</reference>
<evidence type="ECO:0000313" key="3">
    <source>
        <dbReference type="Proteomes" id="UP000030645"/>
    </source>
</evidence>
<name>W9QLI5_9ROSA</name>
<proteinExistence type="predicted"/>
<evidence type="ECO:0000256" key="1">
    <source>
        <dbReference type="SAM" id="MobiDB-lite"/>
    </source>
</evidence>
<organism evidence="2 3">
    <name type="scientific">Morus notabilis</name>
    <dbReference type="NCBI Taxonomy" id="981085"/>
    <lineage>
        <taxon>Eukaryota</taxon>
        <taxon>Viridiplantae</taxon>
        <taxon>Streptophyta</taxon>
        <taxon>Embryophyta</taxon>
        <taxon>Tracheophyta</taxon>
        <taxon>Spermatophyta</taxon>
        <taxon>Magnoliopsida</taxon>
        <taxon>eudicotyledons</taxon>
        <taxon>Gunneridae</taxon>
        <taxon>Pentapetalae</taxon>
        <taxon>rosids</taxon>
        <taxon>fabids</taxon>
        <taxon>Rosales</taxon>
        <taxon>Moraceae</taxon>
        <taxon>Moreae</taxon>
        <taxon>Morus</taxon>
    </lineage>
</organism>
<keyword evidence="3" id="KW-1185">Reference proteome</keyword>
<protein>
    <submittedName>
        <fullName evidence="2">Uncharacterized protein</fullName>
    </submittedName>
</protein>
<dbReference type="Proteomes" id="UP000030645">
    <property type="component" value="Unassembled WGS sequence"/>
</dbReference>
<gene>
    <name evidence="2" type="ORF">L484_005187</name>
</gene>
<dbReference type="AlphaFoldDB" id="W9QLI5"/>
<feature type="region of interest" description="Disordered" evidence="1">
    <location>
        <begin position="192"/>
        <end position="225"/>
    </location>
</feature>
<feature type="compositionally biased region" description="Low complexity" evidence="1">
    <location>
        <begin position="214"/>
        <end position="225"/>
    </location>
</feature>